<dbReference type="AlphaFoldDB" id="A0A1H7WDR2"/>
<dbReference type="Gene3D" id="3.30.530.20">
    <property type="match status" value="1"/>
</dbReference>
<dbReference type="SUPFAM" id="SSF55961">
    <property type="entry name" value="Bet v1-like"/>
    <property type="match status" value="1"/>
</dbReference>
<dbReference type="RefSeq" id="WP_079512196.1">
    <property type="nucleotide sequence ID" value="NZ_FNZN01000011.1"/>
</dbReference>
<dbReference type="OrthoDB" id="9808623at2"/>
<dbReference type="PANTHER" id="PTHR38588">
    <property type="entry name" value="BLL0334 PROTEIN"/>
    <property type="match status" value="1"/>
</dbReference>
<evidence type="ECO:0000313" key="2">
    <source>
        <dbReference type="Proteomes" id="UP000198990"/>
    </source>
</evidence>
<evidence type="ECO:0000313" key="1">
    <source>
        <dbReference type="EMBL" id="SEM19663.1"/>
    </source>
</evidence>
<sequence>MKTQLDKSFEVPQSTELVWEHLIDPEKIMDCVPGVTIDEKVGENHYKGKVGMKFGPMGVKYDADIHYNEIDKANRKIIITGEGVDSKGNGNAEMMMTIDLSERAEGGVKLDAIMDVTVNGKIAQFGSRLITTVSNQLFKQFVSNFSKKLAEAEAAA</sequence>
<keyword evidence="2" id="KW-1185">Reference proteome</keyword>
<accession>A0A1H7WDR2</accession>
<name>A0A1H7WDR2_9FLAO</name>
<dbReference type="CDD" id="cd07823">
    <property type="entry name" value="SRPBCC_5"/>
    <property type="match status" value="1"/>
</dbReference>
<protein>
    <submittedName>
        <fullName evidence="1">Carbon monoxide dehydrogenase subunit G</fullName>
    </submittedName>
</protein>
<organism evidence="1 2">
    <name type="scientific">Maribacter orientalis</name>
    <dbReference type="NCBI Taxonomy" id="228957"/>
    <lineage>
        <taxon>Bacteria</taxon>
        <taxon>Pseudomonadati</taxon>
        <taxon>Bacteroidota</taxon>
        <taxon>Flavobacteriia</taxon>
        <taxon>Flavobacteriales</taxon>
        <taxon>Flavobacteriaceae</taxon>
        <taxon>Maribacter</taxon>
    </lineage>
</organism>
<proteinExistence type="predicted"/>
<dbReference type="InterPro" id="IPR023393">
    <property type="entry name" value="START-like_dom_sf"/>
</dbReference>
<dbReference type="STRING" id="228957.SAMN04488008_11158"/>
<reference evidence="2" key="1">
    <citation type="submission" date="2016-10" db="EMBL/GenBank/DDBJ databases">
        <authorList>
            <person name="Varghese N."/>
            <person name="Submissions S."/>
        </authorList>
    </citation>
    <scope>NUCLEOTIDE SEQUENCE [LARGE SCALE GENOMIC DNA]</scope>
    <source>
        <strain evidence="2">DSM 16471</strain>
    </source>
</reference>
<dbReference type="PANTHER" id="PTHR38588:SF1">
    <property type="entry name" value="BLL0334 PROTEIN"/>
    <property type="match status" value="1"/>
</dbReference>
<dbReference type="EMBL" id="FNZN01000011">
    <property type="protein sequence ID" value="SEM19663.1"/>
    <property type="molecule type" value="Genomic_DNA"/>
</dbReference>
<dbReference type="Proteomes" id="UP000198990">
    <property type="component" value="Unassembled WGS sequence"/>
</dbReference>
<dbReference type="Pfam" id="PF06240">
    <property type="entry name" value="COXG"/>
    <property type="match status" value="1"/>
</dbReference>
<gene>
    <name evidence="1" type="ORF">SAMN04488008_11158</name>
</gene>
<dbReference type="InterPro" id="IPR010419">
    <property type="entry name" value="CO_DH_gsu"/>
</dbReference>